<accession>A0A8R1DSD1</accession>
<dbReference type="EnsemblMetazoa" id="CJA10942a.1">
    <property type="protein sequence ID" value="CJA10942a.1"/>
    <property type="gene ID" value="WBGene00130146"/>
</dbReference>
<evidence type="ECO:0000313" key="2">
    <source>
        <dbReference type="Proteomes" id="UP000005237"/>
    </source>
</evidence>
<protein>
    <submittedName>
        <fullName evidence="1">Uncharacterized protein</fullName>
    </submittedName>
</protein>
<organism evidence="1 2">
    <name type="scientific">Caenorhabditis japonica</name>
    <dbReference type="NCBI Taxonomy" id="281687"/>
    <lineage>
        <taxon>Eukaryota</taxon>
        <taxon>Metazoa</taxon>
        <taxon>Ecdysozoa</taxon>
        <taxon>Nematoda</taxon>
        <taxon>Chromadorea</taxon>
        <taxon>Rhabditida</taxon>
        <taxon>Rhabditina</taxon>
        <taxon>Rhabditomorpha</taxon>
        <taxon>Rhabditoidea</taxon>
        <taxon>Rhabditidae</taxon>
        <taxon>Peloderinae</taxon>
        <taxon>Caenorhabditis</taxon>
    </lineage>
</organism>
<evidence type="ECO:0000313" key="1">
    <source>
        <dbReference type="EnsemblMetazoa" id="CJA10942a.1"/>
    </source>
</evidence>
<dbReference type="AlphaFoldDB" id="A0A8R1DSD1"/>
<proteinExistence type="predicted"/>
<reference evidence="1" key="2">
    <citation type="submission" date="2022-06" db="UniProtKB">
        <authorList>
            <consortium name="EnsemblMetazoa"/>
        </authorList>
    </citation>
    <scope>IDENTIFICATION</scope>
    <source>
        <strain evidence="1">DF5081</strain>
    </source>
</reference>
<name>A0A8R1DSD1_CAEJA</name>
<sequence>MRWDFDEISYNQTEMYQILTRYWNMNKPPLFFPVSNTSADYLNSDWMDPCYERFYEIGGKYVVYWLVDGDMYCEAVVRAPTSNNTPTYEQNRLIRVEFLRTWCNA</sequence>
<reference evidence="2" key="1">
    <citation type="submission" date="2010-08" db="EMBL/GenBank/DDBJ databases">
        <authorList>
            <consortium name="Caenorhabditis japonica Sequencing Consortium"/>
            <person name="Wilson R.K."/>
        </authorList>
    </citation>
    <scope>NUCLEOTIDE SEQUENCE [LARGE SCALE GENOMIC DNA]</scope>
    <source>
        <strain evidence="2">DF5081</strain>
    </source>
</reference>
<dbReference type="Proteomes" id="UP000005237">
    <property type="component" value="Unassembled WGS sequence"/>
</dbReference>
<keyword evidence="2" id="KW-1185">Reference proteome</keyword>